<proteinExistence type="predicted"/>
<evidence type="ECO:0000313" key="2">
    <source>
        <dbReference type="Proteomes" id="UP000295172"/>
    </source>
</evidence>
<reference evidence="1 2" key="1">
    <citation type="submission" date="2019-02" db="EMBL/GenBank/DDBJ databases">
        <title>Draft genome sequences of novel Actinobacteria.</title>
        <authorList>
            <person name="Sahin N."/>
            <person name="Ay H."/>
            <person name="Saygin H."/>
        </authorList>
    </citation>
    <scope>NUCLEOTIDE SEQUENCE [LARGE SCALE GENOMIC DNA]</scope>
    <source>
        <strain evidence="1 2">16K104</strain>
    </source>
</reference>
<keyword evidence="2" id="KW-1185">Reference proteome</keyword>
<dbReference type="EMBL" id="SMKR01000242">
    <property type="protein sequence ID" value="TDD14090.1"/>
    <property type="molecule type" value="Genomic_DNA"/>
</dbReference>
<dbReference type="Proteomes" id="UP000295172">
    <property type="component" value="Unassembled WGS sequence"/>
</dbReference>
<organism evidence="1 2">
    <name type="scientific">Kribbella turkmenica</name>
    <dbReference type="NCBI Taxonomy" id="2530375"/>
    <lineage>
        <taxon>Bacteria</taxon>
        <taxon>Bacillati</taxon>
        <taxon>Actinomycetota</taxon>
        <taxon>Actinomycetes</taxon>
        <taxon>Propionibacteriales</taxon>
        <taxon>Kribbellaceae</taxon>
        <taxon>Kribbella</taxon>
    </lineage>
</organism>
<gene>
    <name evidence="1" type="ORF">E1218_33590</name>
</gene>
<dbReference type="AlphaFoldDB" id="A0A4R4WK82"/>
<comment type="caution">
    <text evidence="1">The sequence shown here is derived from an EMBL/GenBank/DDBJ whole genome shotgun (WGS) entry which is preliminary data.</text>
</comment>
<dbReference type="Pfam" id="PF13671">
    <property type="entry name" value="AAA_33"/>
    <property type="match status" value="1"/>
</dbReference>
<dbReference type="RefSeq" id="WP_132327079.1">
    <property type="nucleotide sequence ID" value="NZ_SMKR01000242.1"/>
</dbReference>
<protein>
    <recommendedName>
        <fullName evidence="3">AAA family ATPase</fullName>
    </recommendedName>
</protein>
<dbReference type="SUPFAM" id="SSF52540">
    <property type="entry name" value="P-loop containing nucleoside triphosphate hydrolases"/>
    <property type="match status" value="1"/>
</dbReference>
<sequence>MTDVILLTGSPGSGKTTVAGLVATGAGRPTVHLTTDEFYRAIRTGFIAPYLPGSERQNTIVVGVIVAAVTAYARGGYDVVVDGVIGPWFLPPFRRAAADEEWSLSYVVLRPDLETTLARAQGRAAGELKDVDAVIGMHRAFADLGELERHVLDTTQLDAAETAAEVRKAVAAGTYRLSAGTTGPRSATS</sequence>
<evidence type="ECO:0008006" key="3">
    <source>
        <dbReference type="Google" id="ProtNLM"/>
    </source>
</evidence>
<evidence type="ECO:0000313" key="1">
    <source>
        <dbReference type="EMBL" id="TDD14090.1"/>
    </source>
</evidence>
<dbReference type="OrthoDB" id="1649389at2"/>
<dbReference type="InterPro" id="IPR027417">
    <property type="entry name" value="P-loop_NTPase"/>
</dbReference>
<accession>A0A4R4WK82</accession>
<dbReference type="Gene3D" id="3.40.50.300">
    <property type="entry name" value="P-loop containing nucleotide triphosphate hydrolases"/>
    <property type="match status" value="1"/>
</dbReference>
<name>A0A4R4WK82_9ACTN</name>